<dbReference type="STRING" id="257708.RGI145_13915"/>
<reference evidence="1 3" key="1">
    <citation type="submission" date="2016-05" db="EMBL/GenBank/DDBJ databases">
        <title>Complete Genome and Methylome Analysis of Psychrotrophic Bacterial Isolates from Antarctic Lake Untersee.</title>
        <authorList>
            <person name="Fomenkov A."/>
            <person name="Akimov V.N."/>
            <person name="Vasilyeva L.V."/>
            <person name="Andersen D."/>
            <person name="Vincze T."/>
            <person name="Roberts R.J."/>
        </authorList>
    </citation>
    <scope>NUCLEOTIDE SEQUENCE [LARGE SCALE GENOMIC DNA]</scope>
    <source>
        <strain evidence="1 3">U14-5</strain>
    </source>
</reference>
<gene>
    <name evidence="1" type="ORF">RGI145_13915</name>
    <name evidence="2" type="ORF">RQ831_12160</name>
</gene>
<organism evidence="1 3">
    <name type="scientific">Roseomonas gilardii</name>
    <dbReference type="NCBI Taxonomy" id="257708"/>
    <lineage>
        <taxon>Bacteria</taxon>
        <taxon>Pseudomonadati</taxon>
        <taxon>Pseudomonadota</taxon>
        <taxon>Alphaproteobacteria</taxon>
        <taxon>Acetobacterales</taxon>
        <taxon>Roseomonadaceae</taxon>
        <taxon>Roseomonas</taxon>
    </lineage>
</organism>
<dbReference type="RefSeq" id="WP_075798828.1">
    <property type="nucleotide sequence ID" value="NZ_CP015583.1"/>
</dbReference>
<accession>A0A1L7AGY1</accession>
<dbReference type="EMBL" id="CP015583">
    <property type="protein sequence ID" value="APT58048.1"/>
    <property type="molecule type" value="Genomic_DNA"/>
</dbReference>
<dbReference type="EMBL" id="JAVVDO010000018">
    <property type="protein sequence ID" value="MDT8331809.1"/>
    <property type="molecule type" value="Genomic_DNA"/>
</dbReference>
<evidence type="ECO:0000313" key="3">
    <source>
        <dbReference type="Proteomes" id="UP000185494"/>
    </source>
</evidence>
<dbReference type="KEGG" id="rgi:RGI145_13915"/>
<evidence type="ECO:0000313" key="1">
    <source>
        <dbReference type="EMBL" id="APT58048.1"/>
    </source>
</evidence>
<dbReference type="AlphaFoldDB" id="A0A1L7AGY1"/>
<reference evidence="2 4" key="2">
    <citation type="journal article" date="2019" name="Microb. Pathog.">
        <title>Comparison of VITEK 2, MALDI-TOF MS, 16S rRNA gene sequencing, and whole-genome sequencing for identification of Roseomonas mucosa.</title>
        <authorList>
            <person name="Rudolph W.W."/>
            <person name="Gunzer F."/>
            <person name="Trauth M."/>
            <person name="Bunk B."/>
            <person name="Bigge R."/>
            <person name="Schrottner P."/>
        </authorList>
    </citation>
    <scope>NUCLEOTIDE SEQUENCE [LARGE SCALE GENOMIC DNA]</scope>
    <source>
        <strain evidence="2 4">DSM 103800</strain>
    </source>
</reference>
<keyword evidence="4" id="KW-1185">Reference proteome</keyword>
<evidence type="ECO:0000313" key="4">
    <source>
        <dbReference type="Proteomes" id="UP001258945"/>
    </source>
</evidence>
<dbReference type="Proteomes" id="UP001258945">
    <property type="component" value="Unassembled WGS sequence"/>
</dbReference>
<reference evidence="2" key="3">
    <citation type="submission" date="2023-09" db="EMBL/GenBank/DDBJ databases">
        <authorList>
            <person name="Schober I."/>
            <person name="Bunk B."/>
        </authorList>
    </citation>
    <scope>NUCLEOTIDE SEQUENCE</scope>
    <source>
        <strain evidence="2">DSM 103800</strain>
    </source>
</reference>
<proteinExistence type="predicted"/>
<sequence length="90" mass="10046">MTEDAVAKTETLARHLREQDHHAEADRLQAAIQERKGGNAFLEGLREVCQTVLTALEAIDPKTELLAEELRLEIDRRLGHSPTPPPVEKA</sequence>
<protein>
    <submittedName>
        <fullName evidence="1">Uncharacterized protein</fullName>
    </submittedName>
</protein>
<evidence type="ECO:0000313" key="2">
    <source>
        <dbReference type="EMBL" id="MDT8331809.1"/>
    </source>
</evidence>
<name>A0A1L7AGY1_9PROT</name>
<dbReference type="Proteomes" id="UP000185494">
    <property type="component" value="Chromosome 1"/>
</dbReference>